<gene>
    <name evidence="2" type="ORF">A2V72_02980</name>
</gene>
<dbReference type="EMBL" id="MHLW01000022">
    <property type="protein sequence ID" value="OGZ17895.1"/>
    <property type="molecule type" value="Genomic_DNA"/>
</dbReference>
<name>A0A1G2DW93_9BACT</name>
<dbReference type="PANTHER" id="PTHR34504:SF2">
    <property type="entry name" value="UPF0150 PROTEIN SSL0259"/>
    <property type="match status" value="1"/>
</dbReference>
<dbReference type="InterPro" id="IPR035069">
    <property type="entry name" value="TTHA1013/TTHA0281-like"/>
</dbReference>
<protein>
    <recommendedName>
        <fullName evidence="1">HicB-like antitoxin of toxin-antitoxin system domain-containing protein</fullName>
    </recommendedName>
</protein>
<dbReference type="Proteomes" id="UP000178893">
    <property type="component" value="Unassembled WGS sequence"/>
</dbReference>
<dbReference type="Pfam" id="PF15919">
    <property type="entry name" value="HicB_lk_antitox"/>
    <property type="match status" value="1"/>
</dbReference>
<evidence type="ECO:0000259" key="1">
    <source>
        <dbReference type="Pfam" id="PF15919"/>
    </source>
</evidence>
<sequence length="89" mass="10214">MKKEQKKTTEILLYPIIIEACEEGGYFADCPSLQGCHAEGETYSEVIENIEDVIKDHIEIKKKHKEFIPSVIIKCREKIDVNLPILINV</sequence>
<dbReference type="PANTHER" id="PTHR34504">
    <property type="entry name" value="ANTITOXIN HICB"/>
    <property type="match status" value="1"/>
</dbReference>
<comment type="caution">
    <text evidence="2">The sequence shown here is derived from an EMBL/GenBank/DDBJ whole genome shotgun (WGS) entry which is preliminary data.</text>
</comment>
<reference evidence="2 3" key="1">
    <citation type="journal article" date="2016" name="Nat. Commun.">
        <title>Thousands of microbial genomes shed light on interconnected biogeochemical processes in an aquifer system.</title>
        <authorList>
            <person name="Anantharaman K."/>
            <person name="Brown C.T."/>
            <person name="Hug L.A."/>
            <person name="Sharon I."/>
            <person name="Castelle C.J."/>
            <person name="Probst A.J."/>
            <person name="Thomas B.C."/>
            <person name="Singh A."/>
            <person name="Wilkins M.J."/>
            <person name="Karaoz U."/>
            <person name="Brodie E.L."/>
            <person name="Williams K.H."/>
            <person name="Hubbard S.S."/>
            <person name="Banfield J.F."/>
        </authorList>
    </citation>
    <scope>NUCLEOTIDE SEQUENCE [LARGE SCALE GENOMIC DNA]</scope>
</reference>
<accession>A0A1G2DW93</accession>
<proteinExistence type="predicted"/>
<dbReference type="SUPFAM" id="SSF143100">
    <property type="entry name" value="TTHA1013/TTHA0281-like"/>
    <property type="match status" value="1"/>
</dbReference>
<evidence type="ECO:0000313" key="3">
    <source>
        <dbReference type="Proteomes" id="UP000178893"/>
    </source>
</evidence>
<dbReference type="AlphaFoldDB" id="A0A1G2DW93"/>
<dbReference type="InterPro" id="IPR031807">
    <property type="entry name" value="HicB-like"/>
</dbReference>
<evidence type="ECO:0000313" key="2">
    <source>
        <dbReference type="EMBL" id="OGZ17895.1"/>
    </source>
</evidence>
<dbReference type="InterPro" id="IPR051404">
    <property type="entry name" value="TA_system_antitoxin"/>
</dbReference>
<feature type="domain" description="HicB-like antitoxin of toxin-antitoxin system" evidence="1">
    <location>
        <begin position="14"/>
        <end position="70"/>
    </location>
</feature>
<dbReference type="Gene3D" id="3.30.160.250">
    <property type="match status" value="1"/>
</dbReference>
<organism evidence="2 3">
    <name type="scientific">Candidatus Nealsonbacteria bacterium RBG_13_37_56</name>
    <dbReference type="NCBI Taxonomy" id="1801661"/>
    <lineage>
        <taxon>Bacteria</taxon>
        <taxon>Candidatus Nealsoniibacteriota</taxon>
    </lineage>
</organism>